<evidence type="ECO:0000313" key="9">
    <source>
        <dbReference type="EMBL" id="EGG18713.1"/>
    </source>
</evidence>
<feature type="domain" description="RING-type" evidence="8">
    <location>
        <begin position="13"/>
        <end position="52"/>
    </location>
</feature>
<evidence type="ECO:0000256" key="7">
    <source>
        <dbReference type="SAM" id="MobiDB-lite"/>
    </source>
</evidence>
<dbReference type="GO" id="GO:0008270">
    <property type="term" value="F:zinc ion binding"/>
    <property type="evidence" value="ECO:0007669"/>
    <property type="project" value="UniProtKB-KW"/>
</dbReference>
<dbReference type="InterPro" id="IPR051966">
    <property type="entry name" value="RPAP3"/>
</dbReference>
<evidence type="ECO:0000256" key="3">
    <source>
        <dbReference type="ARBA" id="ARBA00022803"/>
    </source>
</evidence>
<feature type="region of interest" description="Disordered" evidence="7">
    <location>
        <begin position="204"/>
        <end position="377"/>
    </location>
</feature>
<proteinExistence type="predicted"/>
<name>F4Q1L2_CACFS</name>
<keyword evidence="10" id="KW-1185">Reference proteome</keyword>
<organism evidence="9 10">
    <name type="scientific">Cavenderia fasciculata</name>
    <name type="common">Slime mold</name>
    <name type="synonym">Dictyostelium fasciculatum</name>
    <dbReference type="NCBI Taxonomy" id="261658"/>
    <lineage>
        <taxon>Eukaryota</taxon>
        <taxon>Amoebozoa</taxon>
        <taxon>Evosea</taxon>
        <taxon>Eumycetozoa</taxon>
        <taxon>Dictyostelia</taxon>
        <taxon>Acytosteliales</taxon>
        <taxon>Cavenderiaceae</taxon>
        <taxon>Cavenderia</taxon>
    </lineage>
</organism>
<feature type="repeat" description="TPR" evidence="6">
    <location>
        <begin position="157"/>
        <end position="190"/>
    </location>
</feature>
<dbReference type="KEGG" id="dfa:DFA_04209"/>
<dbReference type="PANTHER" id="PTHR46423:SF1">
    <property type="entry name" value="RNA POLYMERASE II-ASSOCIATED PROTEIN 3"/>
    <property type="match status" value="1"/>
</dbReference>
<dbReference type="STRING" id="1054147.F4Q1L2"/>
<dbReference type="OrthoDB" id="765884at2759"/>
<keyword evidence="4" id="KW-0862">Zinc</keyword>
<dbReference type="EMBL" id="GL883018">
    <property type="protein sequence ID" value="EGG18713.1"/>
    <property type="molecule type" value="Genomic_DNA"/>
</dbReference>
<accession>F4Q1L2</accession>
<dbReference type="AlphaFoldDB" id="F4Q1L2"/>
<dbReference type="PROSITE" id="PS50005">
    <property type="entry name" value="TPR"/>
    <property type="match status" value="1"/>
</dbReference>
<dbReference type="InterPro" id="IPR001841">
    <property type="entry name" value="Znf_RING"/>
</dbReference>
<dbReference type="CDD" id="cd16449">
    <property type="entry name" value="RING-HC"/>
    <property type="match status" value="1"/>
</dbReference>
<dbReference type="InterPro" id="IPR013083">
    <property type="entry name" value="Znf_RING/FYVE/PHD"/>
</dbReference>
<dbReference type="PROSITE" id="PS00518">
    <property type="entry name" value="ZF_RING_1"/>
    <property type="match status" value="1"/>
</dbReference>
<evidence type="ECO:0000256" key="6">
    <source>
        <dbReference type="PROSITE-ProRule" id="PRU00339"/>
    </source>
</evidence>
<dbReference type="Pfam" id="PF13181">
    <property type="entry name" value="TPR_8"/>
    <property type="match status" value="1"/>
</dbReference>
<dbReference type="RefSeq" id="XP_004366617.1">
    <property type="nucleotide sequence ID" value="XM_004366560.1"/>
</dbReference>
<dbReference type="SUPFAM" id="SSF48452">
    <property type="entry name" value="TPR-like"/>
    <property type="match status" value="1"/>
</dbReference>
<sequence length="377" mass="42544">MTEVMVDQELLTCPICSDIFIDACDTSCGHTFCEFCLNSCLESRPDKCPVCSKDPSPVHPAFTIRSICEVLQPHKTSEDDGKTLESEKEMGNQKYYQNKYADAISHYNNAIDKVTNSSDPKNCVLFNNRAQCYIHLHQYKRALLDCEEAIRLNDSNVKAFMRKGLCLRQLGVFEESKSAYQKAAQLDTSNQWTEQIRDGLNSLPIFNKVSSSGNTSNQSSQQPQQQQQQQPNPNNYPRSNSMPSNTANPYQQFYYQQGQQPGQPPQGQQGQQFNNANYPNFNSQYARYSTQNYPGHYTVRSNPQQNGGYQQYYQQHQQQQPQPQQQAPAQPAQPPATSTTSTTSTSNVNNNNNSTGTTNPKNTSTTSEKKKSDCKQQ</sequence>
<evidence type="ECO:0000256" key="2">
    <source>
        <dbReference type="ARBA" id="ARBA00022771"/>
    </source>
</evidence>
<dbReference type="GO" id="GO:0005737">
    <property type="term" value="C:cytoplasm"/>
    <property type="evidence" value="ECO:0007669"/>
    <property type="project" value="UniProtKB-ARBA"/>
</dbReference>
<dbReference type="PROSITE" id="PS50089">
    <property type="entry name" value="ZF_RING_2"/>
    <property type="match status" value="1"/>
</dbReference>
<feature type="compositionally biased region" description="Basic and acidic residues" evidence="7">
    <location>
        <begin position="367"/>
        <end position="377"/>
    </location>
</feature>
<dbReference type="GO" id="GO:0101031">
    <property type="term" value="C:protein folding chaperone complex"/>
    <property type="evidence" value="ECO:0007669"/>
    <property type="project" value="TreeGrafter"/>
</dbReference>
<dbReference type="Pfam" id="PF00097">
    <property type="entry name" value="zf-C3HC4"/>
    <property type="match status" value="1"/>
</dbReference>
<dbReference type="Gene3D" id="3.30.40.10">
    <property type="entry name" value="Zinc/RING finger domain, C3HC4 (zinc finger)"/>
    <property type="match status" value="1"/>
</dbReference>
<gene>
    <name evidence="9" type="ORF">DFA_04209</name>
</gene>
<evidence type="ECO:0000256" key="4">
    <source>
        <dbReference type="ARBA" id="ARBA00022833"/>
    </source>
</evidence>
<dbReference type="InterPro" id="IPR011990">
    <property type="entry name" value="TPR-like_helical_dom_sf"/>
</dbReference>
<dbReference type="InterPro" id="IPR019734">
    <property type="entry name" value="TPR_rpt"/>
</dbReference>
<dbReference type="Proteomes" id="UP000007797">
    <property type="component" value="Unassembled WGS sequence"/>
</dbReference>
<dbReference type="InterPro" id="IPR017907">
    <property type="entry name" value="Znf_RING_CS"/>
</dbReference>
<keyword evidence="3 6" id="KW-0802">TPR repeat</keyword>
<dbReference type="Gene3D" id="1.25.40.10">
    <property type="entry name" value="Tetratricopeptide repeat domain"/>
    <property type="match status" value="1"/>
</dbReference>
<evidence type="ECO:0000256" key="5">
    <source>
        <dbReference type="PROSITE-ProRule" id="PRU00175"/>
    </source>
</evidence>
<reference evidence="10" key="1">
    <citation type="journal article" date="2011" name="Genome Res.">
        <title>Phylogeny-wide analysis of social amoeba genomes highlights ancient origins for complex intercellular communication.</title>
        <authorList>
            <person name="Heidel A.J."/>
            <person name="Lawal H.M."/>
            <person name="Felder M."/>
            <person name="Schilde C."/>
            <person name="Helps N.R."/>
            <person name="Tunggal B."/>
            <person name="Rivero F."/>
            <person name="John U."/>
            <person name="Schleicher M."/>
            <person name="Eichinger L."/>
            <person name="Platzer M."/>
            <person name="Noegel A.A."/>
            <person name="Schaap P."/>
            <person name="Gloeckner G."/>
        </authorList>
    </citation>
    <scope>NUCLEOTIDE SEQUENCE [LARGE SCALE GENOMIC DNA]</scope>
    <source>
        <strain evidence="10">SH3</strain>
    </source>
</reference>
<protein>
    <submittedName>
        <fullName evidence="9">RING zinc finger-containing protein</fullName>
    </submittedName>
</protein>
<keyword evidence="1" id="KW-0479">Metal-binding</keyword>
<dbReference type="GeneID" id="14870568"/>
<dbReference type="InterPro" id="IPR018957">
    <property type="entry name" value="Znf_C3HC4_RING-type"/>
</dbReference>
<dbReference type="SMART" id="SM00028">
    <property type="entry name" value="TPR"/>
    <property type="match status" value="3"/>
</dbReference>
<dbReference type="PANTHER" id="PTHR46423">
    <property type="entry name" value="RNA POLYMERASE II-ASSOCIATED PROTEIN 3"/>
    <property type="match status" value="1"/>
</dbReference>
<dbReference type="OMA" id="HYNNAIN"/>
<keyword evidence="2 5" id="KW-0863">Zinc-finger</keyword>
<feature type="compositionally biased region" description="Low complexity" evidence="7">
    <location>
        <begin position="301"/>
        <end position="366"/>
    </location>
</feature>
<evidence type="ECO:0000259" key="8">
    <source>
        <dbReference type="PROSITE" id="PS50089"/>
    </source>
</evidence>
<evidence type="ECO:0000256" key="1">
    <source>
        <dbReference type="ARBA" id="ARBA00022723"/>
    </source>
</evidence>
<evidence type="ECO:0000313" key="10">
    <source>
        <dbReference type="Proteomes" id="UP000007797"/>
    </source>
</evidence>
<dbReference type="SUPFAM" id="SSF57850">
    <property type="entry name" value="RING/U-box"/>
    <property type="match status" value="1"/>
</dbReference>
<feature type="compositionally biased region" description="Polar residues" evidence="7">
    <location>
        <begin position="274"/>
        <end position="293"/>
    </location>
</feature>
<feature type="compositionally biased region" description="Low complexity" evidence="7">
    <location>
        <begin position="210"/>
        <end position="273"/>
    </location>
</feature>
<dbReference type="SMART" id="SM00184">
    <property type="entry name" value="RING"/>
    <property type="match status" value="1"/>
</dbReference>